<evidence type="ECO:0000259" key="1">
    <source>
        <dbReference type="PROSITE" id="PS50943"/>
    </source>
</evidence>
<sequence>MERAKTKRKRGVILTSAGLKRLQAAILAVEIAENHGQRFTLEELSARINISPKTLSRLWSLKASVDHRTLKLCFSAFNLELESADYNISSDLDKISTDDLIWGNSLDEQDIDFFESRREHSFSVKESDNLTYTVSFPDGPIAFDSPLYIERPPIEKLAYQEINQRGCVLRIRAPKEMGKSSLVVRLLALAKQQHYYTVKLNCNQIDYNHLTDLNKFLRCFCNGVAKELGIEPKLDDNWDEEIGSKLSCTFYFKNYLLKQINHPLILVLEEVDCLFEYPQLAQEFFPLLRSWYEEARRDTDWQKLRLIVVYSTEAYISIDLNRSPFNVGLPLRLPEFTRQQIQELAKRYGLDWYSTQEASQLMSVVGGHPLLIQITLYYICSQQIPLNNILQEALVNGGIYRYHLWRHWVKLQENPSLLEAYAKVVRAQTSISLNPLETYKLESLGLITYKGNNVIPSCELYRNYFLRQLSKN</sequence>
<feature type="domain" description="HTH cro/C1-type" evidence="1">
    <location>
        <begin position="40"/>
        <end position="84"/>
    </location>
</feature>
<keyword evidence="3" id="KW-1185">Reference proteome</keyword>
<organism evidence="2 3">
    <name type="scientific">Gloeothece verrucosa (strain PCC 7822)</name>
    <name type="common">Cyanothece sp. (strain PCC 7822)</name>
    <dbReference type="NCBI Taxonomy" id="497965"/>
    <lineage>
        <taxon>Bacteria</taxon>
        <taxon>Bacillati</taxon>
        <taxon>Cyanobacteriota</taxon>
        <taxon>Cyanophyceae</taxon>
        <taxon>Oscillatoriophycideae</taxon>
        <taxon>Chroococcales</taxon>
        <taxon>Aphanothecaceae</taxon>
        <taxon>Gloeothece</taxon>
        <taxon>Gloeothece verrucosa</taxon>
    </lineage>
</organism>
<dbReference type="InterPro" id="IPR027417">
    <property type="entry name" value="P-loop_NTPase"/>
</dbReference>
<dbReference type="HOGENOM" id="CLU_021307_2_0_3"/>
<reference evidence="3" key="1">
    <citation type="journal article" date="2011" name="MBio">
        <title>Novel metabolic attributes of the genus Cyanothece, comprising a group of unicellular nitrogen-fixing Cyanobacteria.</title>
        <authorList>
            <person name="Bandyopadhyay A."/>
            <person name="Elvitigala T."/>
            <person name="Welsh E."/>
            <person name="Stockel J."/>
            <person name="Liberton M."/>
            <person name="Min H."/>
            <person name="Sherman L.A."/>
            <person name="Pakrasi H.B."/>
        </authorList>
    </citation>
    <scope>NUCLEOTIDE SEQUENCE [LARGE SCALE GENOMIC DNA]</scope>
    <source>
        <strain evidence="3">PCC 7822</strain>
    </source>
</reference>
<dbReference type="SUPFAM" id="SSF52540">
    <property type="entry name" value="P-loop containing nucleoside triphosphate hydrolases"/>
    <property type="match status" value="1"/>
</dbReference>
<protein>
    <recommendedName>
        <fullName evidence="1">HTH cro/C1-type domain-containing protein</fullName>
    </recommendedName>
</protein>
<name>E0U7W2_GLOV7</name>
<dbReference type="OrthoDB" id="5522963at2"/>
<dbReference type="Pfam" id="PF14516">
    <property type="entry name" value="AAA_35"/>
    <property type="match status" value="1"/>
</dbReference>
<dbReference type="Proteomes" id="UP000008206">
    <property type="component" value="Chromosome"/>
</dbReference>
<dbReference type="eggNOG" id="COG1672">
    <property type="taxonomic scope" value="Bacteria"/>
</dbReference>
<dbReference type="STRING" id="497965.Cyan7822_4130"/>
<gene>
    <name evidence="2" type="ordered locus">Cyan7822_4130</name>
</gene>
<dbReference type="AlphaFoldDB" id="E0U7W2"/>
<dbReference type="RefSeq" id="WP_013324115.1">
    <property type="nucleotide sequence ID" value="NC_014501.1"/>
</dbReference>
<evidence type="ECO:0000313" key="3">
    <source>
        <dbReference type="Proteomes" id="UP000008206"/>
    </source>
</evidence>
<dbReference type="InterPro" id="IPR001387">
    <property type="entry name" value="Cro/C1-type_HTH"/>
</dbReference>
<dbReference type="Gene3D" id="3.40.50.300">
    <property type="entry name" value="P-loop containing nucleotide triphosphate hydrolases"/>
    <property type="match status" value="1"/>
</dbReference>
<dbReference type="EMBL" id="CP002198">
    <property type="protein sequence ID" value="ADN16049.1"/>
    <property type="molecule type" value="Genomic_DNA"/>
</dbReference>
<dbReference type="PROSITE" id="PS50943">
    <property type="entry name" value="HTH_CROC1"/>
    <property type="match status" value="1"/>
</dbReference>
<dbReference type="KEGG" id="cyj:Cyan7822_4130"/>
<accession>E0U7W2</accession>
<proteinExistence type="predicted"/>
<evidence type="ECO:0000313" key="2">
    <source>
        <dbReference type="EMBL" id="ADN16049.1"/>
    </source>
</evidence>